<protein>
    <submittedName>
        <fullName evidence="2">Uncharacterized protein</fullName>
    </submittedName>
</protein>
<dbReference type="Proteomes" id="UP001392437">
    <property type="component" value="Unassembled WGS sequence"/>
</dbReference>
<evidence type="ECO:0000256" key="1">
    <source>
        <dbReference type="SAM" id="MobiDB-lite"/>
    </source>
</evidence>
<sequence>MSRTSLDIGSCHATNSAPWLFSDPYAYQYADIPSHIRQISATRQEPRNAKEGQALSVVTTAVEAGSVPVFEMEGCTPKTPAPPKTSVLGAENTEVDSGLRFELGDSSTINVVGDGLARLTITPSVTGKCSPGSPAFAAVSSPQAPGCLQIGGGIRSPLVPSRDGDGIELYVPPVRTNTPSTPTTPTGSGGLLRRSTANRAPGVGSRRFRAVTTMPSAAVAEARLGTPPPPYPTTVIPPPLSALPPHLRHHKRQSYSVSSPISTPTSPAPASDLASILNNIQEDHRRARDSVYVEDRRRGSRGSRAYQKYCDNN</sequence>
<name>A0AAW0QCW2_9PEZI</name>
<evidence type="ECO:0000313" key="3">
    <source>
        <dbReference type="Proteomes" id="UP001392437"/>
    </source>
</evidence>
<keyword evidence="3" id="KW-1185">Reference proteome</keyword>
<feature type="region of interest" description="Disordered" evidence="1">
    <location>
        <begin position="246"/>
        <end position="313"/>
    </location>
</feature>
<proteinExistence type="predicted"/>
<gene>
    <name evidence="2" type="ORF">PG999_012517</name>
</gene>
<feature type="compositionally biased region" description="Basic and acidic residues" evidence="1">
    <location>
        <begin position="281"/>
        <end position="297"/>
    </location>
</feature>
<reference evidence="2 3" key="1">
    <citation type="submission" date="2023-01" db="EMBL/GenBank/DDBJ databases">
        <title>Analysis of 21 Apiospora genomes using comparative genomics revels a genus with tremendous synthesis potential of carbohydrate active enzymes and secondary metabolites.</title>
        <authorList>
            <person name="Sorensen T."/>
        </authorList>
    </citation>
    <scope>NUCLEOTIDE SEQUENCE [LARGE SCALE GENOMIC DNA]</scope>
    <source>
        <strain evidence="2 3">CBS 117206</strain>
    </source>
</reference>
<accession>A0AAW0QCW2</accession>
<feature type="region of interest" description="Disordered" evidence="1">
    <location>
        <begin position="171"/>
        <end position="202"/>
    </location>
</feature>
<feature type="compositionally biased region" description="Low complexity" evidence="1">
    <location>
        <begin position="254"/>
        <end position="275"/>
    </location>
</feature>
<dbReference type="EMBL" id="JAQQWP010000010">
    <property type="protein sequence ID" value="KAK8096573.1"/>
    <property type="molecule type" value="Genomic_DNA"/>
</dbReference>
<dbReference type="AlphaFoldDB" id="A0AAW0QCW2"/>
<organism evidence="2 3">
    <name type="scientific">Apiospora kogelbergensis</name>
    <dbReference type="NCBI Taxonomy" id="1337665"/>
    <lineage>
        <taxon>Eukaryota</taxon>
        <taxon>Fungi</taxon>
        <taxon>Dikarya</taxon>
        <taxon>Ascomycota</taxon>
        <taxon>Pezizomycotina</taxon>
        <taxon>Sordariomycetes</taxon>
        <taxon>Xylariomycetidae</taxon>
        <taxon>Amphisphaeriales</taxon>
        <taxon>Apiosporaceae</taxon>
        <taxon>Apiospora</taxon>
    </lineage>
</organism>
<evidence type="ECO:0000313" key="2">
    <source>
        <dbReference type="EMBL" id="KAK8096573.1"/>
    </source>
</evidence>
<comment type="caution">
    <text evidence="2">The sequence shown here is derived from an EMBL/GenBank/DDBJ whole genome shotgun (WGS) entry which is preliminary data.</text>
</comment>